<protein>
    <submittedName>
        <fullName evidence="1">Uncharacterized protein</fullName>
    </submittedName>
</protein>
<accession>A0A8H6QRL4</accession>
<dbReference type="InterPro" id="IPR049232">
    <property type="entry name" value="DUF6829"/>
</dbReference>
<organism evidence="1 2">
    <name type="scientific">Aspergillus felis</name>
    <dbReference type="NCBI Taxonomy" id="1287682"/>
    <lineage>
        <taxon>Eukaryota</taxon>
        <taxon>Fungi</taxon>
        <taxon>Dikarya</taxon>
        <taxon>Ascomycota</taxon>
        <taxon>Pezizomycotina</taxon>
        <taxon>Eurotiomycetes</taxon>
        <taxon>Eurotiomycetidae</taxon>
        <taxon>Eurotiales</taxon>
        <taxon>Aspergillaceae</taxon>
        <taxon>Aspergillus</taxon>
        <taxon>Aspergillus subgen. Fumigati</taxon>
    </lineage>
</organism>
<comment type="caution">
    <text evidence="1">The sequence shown here is derived from an EMBL/GenBank/DDBJ whole genome shotgun (WGS) entry which is preliminary data.</text>
</comment>
<dbReference type="AlphaFoldDB" id="A0A8H6QRL4"/>
<proteinExistence type="predicted"/>
<dbReference type="EMBL" id="JACBAG010001897">
    <property type="protein sequence ID" value="KAF7177484.1"/>
    <property type="molecule type" value="Genomic_DNA"/>
</dbReference>
<gene>
    <name evidence="1" type="ORF">CNMCM7691_005737</name>
</gene>
<sequence>MVITMSHPPPASLQAACAHPDSLFTLSEEDLLRLVYKEFPQAIDRLKRAYSLRPRRPSTPPNTRSPSYILYQQDYDEVNRTLVALLTLRWIHTGQYEILVGSQSPELRLSISSFEWIRTFYAQVIKSPNDLYILITSVVINDLGKDPQLASDCRALTGKDISTLNHDAVLLNACTTAPSLIPALAHFSAPEDRDNLISGIEIGASFNFGQLAQAENAPACLSVFQKMKAPRHHHNFQLHFMEQLLDVAGAAGHLDWTCAKTLIQPVFNAYCDVYDACEGVMAGTLDVRSGYDLVLARRADRLHGTGFRLLHVEEDREDRALMRVLCMGGVTSLDTAQRYEAAWRTLSNATREALVNDLNVVGSQDEPAVQPTYMPALLGSVHDDQRALTCALEYLARVMGATKDLTDSTPVVVERSVLGVLKRYFDNGDFDPTILERVDVPDAVVAL</sequence>
<reference evidence="1" key="1">
    <citation type="submission" date="2020-06" db="EMBL/GenBank/DDBJ databases">
        <title>Draft genome sequences of strains closely related to Aspergillus parafelis and Aspergillus hiratsukae.</title>
        <authorList>
            <person name="Dos Santos R.A.C."/>
            <person name="Rivero-Menendez O."/>
            <person name="Steenwyk J.L."/>
            <person name="Mead M.E."/>
            <person name="Goldman G.H."/>
            <person name="Alastruey-Izquierdo A."/>
            <person name="Rokas A."/>
        </authorList>
    </citation>
    <scope>NUCLEOTIDE SEQUENCE</scope>
    <source>
        <strain evidence="1">CNM-CM7691</strain>
    </source>
</reference>
<evidence type="ECO:0000313" key="2">
    <source>
        <dbReference type="Proteomes" id="UP000641853"/>
    </source>
</evidence>
<evidence type="ECO:0000313" key="1">
    <source>
        <dbReference type="EMBL" id="KAF7177484.1"/>
    </source>
</evidence>
<name>A0A8H6QRL4_9EURO</name>
<keyword evidence="2" id="KW-1185">Reference proteome</keyword>
<dbReference type="Proteomes" id="UP000641853">
    <property type="component" value="Unassembled WGS sequence"/>
</dbReference>
<dbReference type="Pfam" id="PF20717">
    <property type="entry name" value="DUF6829"/>
    <property type="match status" value="1"/>
</dbReference>